<dbReference type="InterPro" id="IPR001810">
    <property type="entry name" value="F-box_dom"/>
</dbReference>
<dbReference type="Gene3D" id="1.20.1280.50">
    <property type="match status" value="1"/>
</dbReference>
<feature type="coiled-coil region" evidence="1">
    <location>
        <begin position="50"/>
        <end position="77"/>
    </location>
</feature>
<evidence type="ECO:0000313" key="3">
    <source>
        <dbReference type="EMBL" id="KAK7058219.1"/>
    </source>
</evidence>
<dbReference type="AlphaFoldDB" id="A0AAW0E033"/>
<organism evidence="3 4">
    <name type="scientific">Favolaschia claudopus</name>
    <dbReference type="NCBI Taxonomy" id="2862362"/>
    <lineage>
        <taxon>Eukaryota</taxon>
        <taxon>Fungi</taxon>
        <taxon>Dikarya</taxon>
        <taxon>Basidiomycota</taxon>
        <taxon>Agaricomycotina</taxon>
        <taxon>Agaricomycetes</taxon>
        <taxon>Agaricomycetidae</taxon>
        <taxon>Agaricales</taxon>
        <taxon>Marasmiineae</taxon>
        <taxon>Mycenaceae</taxon>
        <taxon>Favolaschia</taxon>
    </lineage>
</organism>
<sequence>MTSPQVKMARRTGSGFTSPFLPTAAQIAHIHRITRSGTLPPNSSSLQATVSLAKTELRRYDSEIDKLQTELGRLVSERDTLCSYSASCRSVLSALQRLPNEVLVSIFEFCFPHDEYQLATQTTEKSEVRRISRYHLLQVGQVSFRWHQIAMETPQLWSAITVDTSIWEKLTRASSKDLLKLLECSLARSGNHALDLQLNLASAYGYGDSVFQLFRKSAHRWRDVYIRSRGQSICSPIVLHQLEKLERLQLDVGWKIAESVEAPRLRDFTFRGRADCLPSIPWNQLRECDYCSTDRPPTLSPLSVLRTANSSATFRLDFNLGYLPLVDKQAIKVSSNVRSLELELDTDDKPVSVERLFDSLTLPRLEAFEYRPSRVVPPIWPSDRFMALAQRSAFATHLISLSVHARITDEELLGSLTLLPRLEELFVADSHTTYRNTTVVTDAFLRGLLYLPKEVPLVPELRVLKFLTVFEFTDEVYVDLVASRIEKLRAVDAKGAFGAEVQGYMGCQKVSMSQEALQKLKSFVFEGALSFKCLAPLRWWVTRIFTRMRF</sequence>
<protein>
    <recommendedName>
        <fullName evidence="2">F-box domain-containing protein</fullName>
    </recommendedName>
</protein>
<evidence type="ECO:0000256" key="1">
    <source>
        <dbReference type="SAM" id="Coils"/>
    </source>
</evidence>
<feature type="domain" description="F-box" evidence="2">
    <location>
        <begin position="96"/>
        <end position="160"/>
    </location>
</feature>
<reference evidence="3 4" key="1">
    <citation type="journal article" date="2024" name="J Genomics">
        <title>Draft genome sequencing and assembly of Favolaschia claudopus CIRM-BRFM 2984 isolated from oak limbs.</title>
        <authorList>
            <person name="Navarro D."/>
            <person name="Drula E."/>
            <person name="Chaduli D."/>
            <person name="Cazenave R."/>
            <person name="Ahrendt S."/>
            <person name="Wang J."/>
            <person name="Lipzen A."/>
            <person name="Daum C."/>
            <person name="Barry K."/>
            <person name="Grigoriev I.V."/>
            <person name="Favel A."/>
            <person name="Rosso M.N."/>
            <person name="Martin F."/>
        </authorList>
    </citation>
    <scope>NUCLEOTIDE SEQUENCE [LARGE SCALE GENOMIC DNA]</scope>
    <source>
        <strain evidence="3 4">CIRM-BRFM 2984</strain>
    </source>
</reference>
<keyword evidence="1" id="KW-0175">Coiled coil</keyword>
<accession>A0AAW0E033</accession>
<gene>
    <name evidence="3" type="ORF">R3P38DRAFT_1196318</name>
</gene>
<dbReference type="Pfam" id="PF12937">
    <property type="entry name" value="F-box-like"/>
    <property type="match status" value="1"/>
</dbReference>
<dbReference type="EMBL" id="JAWWNJ010000004">
    <property type="protein sequence ID" value="KAK7058219.1"/>
    <property type="molecule type" value="Genomic_DNA"/>
</dbReference>
<name>A0AAW0E033_9AGAR</name>
<proteinExistence type="predicted"/>
<comment type="caution">
    <text evidence="3">The sequence shown here is derived from an EMBL/GenBank/DDBJ whole genome shotgun (WGS) entry which is preliminary data.</text>
</comment>
<evidence type="ECO:0000259" key="2">
    <source>
        <dbReference type="Pfam" id="PF12937"/>
    </source>
</evidence>
<keyword evidence="4" id="KW-1185">Reference proteome</keyword>
<dbReference type="Proteomes" id="UP001362999">
    <property type="component" value="Unassembled WGS sequence"/>
</dbReference>
<evidence type="ECO:0000313" key="4">
    <source>
        <dbReference type="Proteomes" id="UP001362999"/>
    </source>
</evidence>